<reference evidence="3" key="1">
    <citation type="submission" date="2018-06" db="EMBL/GenBank/DDBJ databases">
        <authorList>
            <person name="Zhirakovskaya E."/>
        </authorList>
    </citation>
    <scope>NUCLEOTIDE SEQUENCE</scope>
</reference>
<dbReference type="EMBL" id="UOEK01000031">
    <property type="protein sequence ID" value="VAV92759.1"/>
    <property type="molecule type" value="Genomic_DNA"/>
</dbReference>
<protein>
    <recommendedName>
        <fullName evidence="4">Peptidase S9 prolyl oligopeptidase catalytic domain-containing protein</fullName>
    </recommendedName>
</protein>
<accession>A0A3B0RLD9</accession>
<feature type="compositionally biased region" description="Low complexity" evidence="2">
    <location>
        <begin position="33"/>
        <end position="54"/>
    </location>
</feature>
<evidence type="ECO:0008006" key="4">
    <source>
        <dbReference type="Google" id="ProtNLM"/>
    </source>
</evidence>
<evidence type="ECO:0000313" key="3">
    <source>
        <dbReference type="EMBL" id="VAV92759.1"/>
    </source>
</evidence>
<dbReference type="Gene3D" id="3.40.50.1820">
    <property type="entry name" value="alpha/beta hydrolase"/>
    <property type="match status" value="1"/>
</dbReference>
<name>A0A3B0RLD9_9ZZZZ</name>
<evidence type="ECO:0000256" key="2">
    <source>
        <dbReference type="SAM" id="MobiDB-lite"/>
    </source>
</evidence>
<dbReference type="InterPro" id="IPR050261">
    <property type="entry name" value="FrsA_esterase"/>
</dbReference>
<organism evidence="3">
    <name type="scientific">hydrothermal vent metagenome</name>
    <dbReference type="NCBI Taxonomy" id="652676"/>
    <lineage>
        <taxon>unclassified sequences</taxon>
        <taxon>metagenomes</taxon>
        <taxon>ecological metagenomes</taxon>
    </lineage>
</organism>
<proteinExistence type="predicted"/>
<evidence type="ECO:0000256" key="1">
    <source>
        <dbReference type="ARBA" id="ARBA00022801"/>
    </source>
</evidence>
<dbReference type="PROSITE" id="PS51257">
    <property type="entry name" value="PROKAR_LIPOPROTEIN"/>
    <property type="match status" value="1"/>
</dbReference>
<feature type="region of interest" description="Disordered" evidence="2">
    <location>
        <begin position="30"/>
        <end position="56"/>
    </location>
</feature>
<dbReference type="GO" id="GO:0016788">
    <property type="term" value="F:hydrolase activity, acting on ester bonds"/>
    <property type="evidence" value="ECO:0007669"/>
    <property type="project" value="UniProtKB-ARBA"/>
</dbReference>
<dbReference type="InterPro" id="IPR029058">
    <property type="entry name" value="AB_hydrolase_fold"/>
</dbReference>
<sequence>MTPHTKRWAVGIAVLGLVVGACSSLGTDTAPNVAPSSSLSPTTSALSTSTTTVPAPQPTSADAAMLVAAYFAEPTSENLTVAAALLAQEGRTSADLSKLLPRSVEFPAATAGRETITASIGFNQNRQIRIRTPQGYDPARSYPTIVAYHTWGGTADRMLDRVEGLLGDAVEDYIVAAPDDYRQTVLDAPPPVSAEHVAVWDAVKRARNVNSDRLYLMGYSLGGETVMTTAAMHGQRIAAGIGMANTFAFPPDVVGLWETFAENIRGVLLLHVWGDQDNTNIPGLNFRDASEGLAELNRRFGRLADGMGLDNYSAVELPGVGHGDVTLEAATLIDFLRVTRGPVPTSIDHSFRYIHQADTTWVEGHEWEGADWLDPALEVVVAPGETEREAEGRVIAGLLGSIKASAAGNSIELTTTHLSDLTVWLTDDLVDFDQPITIVHNGIEVFSGMVTRDYGVALIQAERNYDFPRIRWAGIRIVSGKAHIVTTADVFPDIAREIRL</sequence>
<dbReference type="PANTHER" id="PTHR22946">
    <property type="entry name" value="DIENELACTONE HYDROLASE DOMAIN-CONTAINING PROTEIN-RELATED"/>
    <property type="match status" value="1"/>
</dbReference>
<gene>
    <name evidence="3" type="ORF">MNBD_ACTINO02-2976</name>
</gene>
<dbReference type="SUPFAM" id="SSF53474">
    <property type="entry name" value="alpha/beta-Hydrolases"/>
    <property type="match status" value="1"/>
</dbReference>
<dbReference type="PANTHER" id="PTHR22946:SF9">
    <property type="entry name" value="POLYKETIDE TRANSFERASE AF380"/>
    <property type="match status" value="1"/>
</dbReference>
<dbReference type="AlphaFoldDB" id="A0A3B0RLD9"/>
<keyword evidence="1" id="KW-0378">Hydrolase</keyword>